<evidence type="ECO:0000313" key="4">
    <source>
        <dbReference type="EMBL" id="CAH3195118.1"/>
    </source>
</evidence>
<name>A0ABN8SU81_9CNID</name>
<sequence>MRANSFLPWFLPLQVCCLFCCRVTSQKQFSSLSDVTEALRKVNIDLVNSRLHSSGLQHGDATIAGVKVSLAFPWPLDKNGTMQLPSNQRLPIPDVRDFARQLWRQVGINGLLPPLQLVGIGNYGLSVETFRLSFKAGNVSAVQITFNIPGRDALHQLKFKIVQPKLNIELDFLRRQANVKAKGFLVSLNYVESRLKNRGLPIELIFPDDLGGSMETTVVDKSAVVEFNSLMPLLSSFMNMKALEAIRRISQNITVPMLHLRLAAGLSNISIVNVTMVSTRPFLVLGKVTISTATLELTENGNSFHATINICGQDISVNMRNDTSGDYLILEAAGEGKQRTASITLDTFLSCFEDLKQRRPDIDFMRLNNSSYSFGLKQFRIRYKMRPNLQLADIIVLFQLPSEWNVFKGAFLSTQLLNSTLSAKITLSRHNSLADIKAEIFGQAIIGHPPLIEFPFLIEVPTKASPISLTLQGTKTISVDFKTLSKLGILSGAFPSFLNTLLTQLLITKLKLEFSSVLTGAFKTTTLHIETPPKTVWNFPFFYLGNIKIFHTVNHTLVSGEINLGNVSLPCQLDWPPTGGDPVIELRNSAMVGVSSFVQQVYRTFFGREKIKDILRGLKRSKLSVISSFTLQKASFHLSRNLSLQKASFKGAIGKYSWELLNDFFGVRDISISIDIDVGPSFALFIEGTIVLVEGSVSMPFQLNVPFSKNQSLEISLPENARPRISFRNLSGILFSASGSIFPSSLGSYLPELVLQKQIISFDEMLTVFEIHTLQAVRTTPWDLGGIGALTISNVTVSMSPHQFTLRGSLSIGNTVLVLKLTNSSDGQVFSLVRPIEVKGLNDLITDALKKMLPGVKSLPDVDLLGLNVADRSSVQFAKVQFSNNFDFLQSFALKIRLSNSWSFFQSTFSLLAPTMNLHVDDLSDIPSYKLDVSGTIEFVNGKKRIVFPLECNIPESPNSMITLKLQQEVVFNLSNIAALPLVGKLIPPSLLAPISDIIGDVQLWPLRADFEPTTARLESLNLTVTALKHWQLNGFPLAFQNITLELRVGQNVHATLQGIIVLKTKPIFVRMPFPPDIPNVPELKLTFPGFPEITLGEIGLQLVNGFGLEGLFPPVFDKLKISMKLLNLRLLPPLRQLRIQSFRMSFSLKDQVTIIDNWLRISDITADLSVATANKVSVAGRLACVMTFGKGANVLQIHGVLIMPHYSFQAWELDILPQQTDLSAANIVELTGGGFDLKALFPDDILSKADKFLLKLFKAAFNPNPRFQIFNITCALEANLSDVSLPLGIRIHRIYIKLFIKDAFTAKQSVKITIYVVISLGKAVVETFLTVYKDSVVLAIENLKEQPLTLSDLATLIGGDQLLNIVPGAFLNFNKVNSLSISFSKPQFDVLNATVRYDINGFDVGFSFPLPVPDPSNNFKARLAVQYLTLDLKQRKDWELSAAIKASFTGIPLERHFSDLEGLVTVTSRSAILTLKKKLLDTKVDMKLAGIDCNLNIKFSEPQIIFVTPRQPRIMVSLEVTGFDVLNKMFPFKVFKDTLKVYVVITEETGMSIQLKTMPIRDELIPCKKDNELYTCDFTWLCEKHSYVTFKLPSLAYTRDGFSAIIDVQGLDTLCVPITLPLLRNFLKNIPFLFNLVKSNIPLWPPPDIIGNLNRMGCNIGNLPKGMYRFKSPEFPREITLALSMSPNGPLTLSLEVQNGESLDVAMPFVGVTLSSGRIYIKESPSSSLVRASSRFMGSKLNIVIRRRGLSMAIEAQAKIAVGLRVDLGKIKVFGRDLGRIVLSTGFNCDVRISFPGRSTLKVSFHFLGQKIDLPSLIIDIQDARPERIPTLLLDYVKNKAPTLIKDLFQKDLRLLLKAFIEGLTNFVGNAGEFVKDLLKMGLKVGGELIKDVGRFLKNLADSTKALAQAAEQAVKAAAQAAKAAREVATKAVEAAKKAVEQVSKVAEKVKRQFKEAGKALIQATGKVIRLKNAVKEAERVFKNISKTLEKVVNRISQIAQKIADEIARGLRNLAGKVIKTVKGWFGKRSIYRRDALTDEKRNKERAKKNLQKDQSNQKTRVRQKERELESAQKREQIKKALYEDARKEALRSTENLKKTLKDKTDKVAHLDDILKKGKCVTGEHNCHPSATCIRSGQEGQS</sequence>
<keyword evidence="5" id="KW-1185">Reference proteome</keyword>
<protein>
    <recommendedName>
        <fullName evidence="6">Apolipoprotein B</fullName>
    </recommendedName>
</protein>
<feature type="coiled-coil region" evidence="1">
    <location>
        <begin position="1908"/>
        <end position="1996"/>
    </location>
</feature>
<feature type="signal peptide" evidence="3">
    <location>
        <begin position="1"/>
        <end position="25"/>
    </location>
</feature>
<feature type="chain" id="PRO_5046726500" description="Apolipoprotein B" evidence="3">
    <location>
        <begin position="26"/>
        <end position="2143"/>
    </location>
</feature>
<feature type="compositionally biased region" description="Basic and acidic residues" evidence="2">
    <location>
        <begin position="2064"/>
        <end position="2075"/>
    </location>
</feature>
<evidence type="ECO:0008006" key="6">
    <source>
        <dbReference type="Google" id="ProtNLM"/>
    </source>
</evidence>
<evidence type="ECO:0000313" key="5">
    <source>
        <dbReference type="Proteomes" id="UP001159427"/>
    </source>
</evidence>
<reference evidence="4 5" key="1">
    <citation type="submission" date="2022-05" db="EMBL/GenBank/DDBJ databases">
        <authorList>
            <consortium name="Genoscope - CEA"/>
            <person name="William W."/>
        </authorList>
    </citation>
    <scope>NUCLEOTIDE SEQUENCE [LARGE SCALE GENOMIC DNA]</scope>
</reference>
<dbReference type="Gene3D" id="1.10.287.950">
    <property type="entry name" value="Methyl-accepting chemotaxis protein"/>
    <property type="match status" value="1"/>
</dbReference>
<keyword evidence="1" id="KW-0175">Coiled coil</keyword>
<gene>
    <name evidence="4" type="ORF">PEVE_00029467</name>
</gene>
<proteinExistence type="predicted"/>
<feature type="region of interest" description="Disordered" evidence="2">
    <location>
        <begin position="2041"/>
        <end position="2075"/>
    </location>
</feature>
<evidence type="ECO:0000256" key="2">
    <source>
        <dbReference type="SAM" id="MobiDB-lite"/>
    </source>
</evidence>
<dbReference type="Proteomes" id="UP001159427">
    <property type="component" value="Unassembled WGS sequence"/>
</dbReference>
<accession>A0ABN8SU81</accession>
<evidence type="ECO:0000256" key="3">
    <source>
        <dbReference type="SAM" id="SignalP"/>
    </source>
</evidence>
<evidence type="ECO:0000256" key="1">
    <source>
        <dbReference type="SAM" id="Coils"/>
    </source>
</evidence>
<organism evidence="4 5">
    <name type="scientific">Porites evermanni</name>
    <dbReference type="NCBI Taxonomy" id="104178"/>
    <lineage>
        <taxon>Eukaryota</taxon>
        <taxon>Metazoa</taxon>
        <taxon>Cnidaria</taxon>
        <taxon>Anthozoa</taxon>
        <taxon>Hexacorallia</taxon>
        <taxon>Scleractinia</taxon>
        <taxon>Fungiina</taxon>
        <taxon>Poritidae</taxon>
        <taxon>Porites</taxon>
    </lineage>
</organism>
<feature type="non-terminal residue" evidence="4">
    <location>
        <position position="2143"/>
    </location>
</feature>
<dbReference type="EMBL" id="CALNXI010004113">
    <property type="protein sequence ID" value="CAH3195118.1"/>
    <property type="molecule type" value="Genomic_DNA"/>
</dbReference>
<keyword evidence="3" id="KW-0732">Signal</keyword>
<dbReference type="SUPFAM" id="SSF58104">
    <property type="entry name" value="Methyl-accepting chemotaxis protein (MCP) signaling domain"/>
    <property type="match status" value="1"/>
</dbReference>
<comment type="caution">
    <text evidence="4">The sequence shown here is derived from an EMBL/GenBank/DDBJ whole genome shotgun (WGS) entry which is preliminary data.</text>
</comment>